<dbReference type="Proteomes" id="UP000502415">
    <property type="component" value="Chromosome"/>
</dbReference>
<gene>
    <name evidence="1" type="ORF">HH212_26190</name>
</gene>
<proteinExistence type="predicted"/>
<dbReference type="AlphaFoldDB" id="A0A7Z2W1A2"/>
<name>A0A7Z2W1A2_9BURK</name>
<organism evidence="1 2">
    <name type="scientific">Massilia forsythiae</name>
    <dbReference type="NCBI Taxonomy" id="2728020"/>
    <lineage>
        <taxon>Bacteria</taxon>
        <taxon>Pseudomonadati</taxon>
        <taxon>Pseudomonadota</taxon>
        <taxon>Betaproteobacteria</taxon>
        <taxon>Burkholderiales</taxon>
        <taxon>Oxalobacteraceae</taxon>
        <taxon>Telluria group</taxon>
        <taxon>Massilia</taxon>
    </lineage>
</organism>
<sequence length="188" mass="20498">MTTREIAPPAVLAVALSDAKDVLRIEQDDTAFDAQLAIWIAGITVEAEHTTGRKFVNRPMRVTLDQFSDAICLSTPTFSVESVKFIDAAGQPQTLAPVDYYADKITEPGYVIPASGRAWPATAPRVHVVDVDYTAGYGPDATTTPPGARLYILARLAEQWDPVTKEFKETVRSNFIGRLLDGLRVYGG</sequence>
<evidence type="ECO:0000313" key="2">
    <source>
        <dbReference type="Proteomes" id="UP000502415"/>
    </source>
</evidence>
<dbReference type="NCBIfam" id="TIGR02215">
    <property type="entry name" value="phage_chp_gp8"/>
    <property type="match status" value="1"/>
</dbReference>
<evidence type="ECO:0000313" key="1">
    <source>
        <dbReference type="EMBL" id="QJE03049.1"/>
    </source>
</evidence>
<dbReference type="InterPro" id="IPR011738">
    <property type="entry name" value="Phage_CHP"/>
</dbReference>
<dbReference type="EMBL" id="CP051685">
    <property type="protein sequence ID" value="QJE03049.1"/>
    <property type="molecule type" value="Genomic_DNA"/>
</dbReference>
<dbReference type="KEGG" id="mfy:HH212_26190"/>
<reference evidence="1 2" key="1">
    <citation type="submission" date="2020-04" db="EMBL/GenBank/DDBJ databases">
        <title>Genome sequencing of novel species.</title>
        <authorList>
            <person name="Heo J."/>
            <person name="Kim S.-J."/>
            <person name="Kim J.-S."/>
            <person name="Hong S.-B."/>
            <person name="Kwon S.-W."/>
        </authorList>
    </citation>
    <scope>NUCLEOTIDE SEQUENCE [LARGE SCALE GENOMIC DNA]</scope>
    <source>
        <strain evidence="1 2">GN2-R2</strain>
    </source>
</reference>
<dbReference type="RefSeq" id="WP_170205130.1">
    <property type="nucleotide sequence ID" value="NZ_CP051685.1"/>
</dbReference>
<accession>A0A7Z2W1A2</accession>
<keyword evidence="2" id="KW-1185">Reference proteome</keyword>
<protein>
    <recommendedName>
        <fullName evidence="3">Phage gp6-like head-tail connector protein</fullName>
    </recommendedName>
</protein>
<evidence type="ECO:0008006" key="3">
    <source>
        <dbReference type="Google" id="ProtNLM"/>
    </source>
</evidence>